<proteinExistence type="predicted"/>
<keyword evidence="1" id="KW-0175">Coiled coil</keyword>
<evidence type="ECO:0000313" key="4">
    <source>
        <dbReference type="Proteomes" id="UP000003240"/>
    </source>
</evidence>
<protein>
    <recommendedName>
        <fullName evidence="2">Flagellar Assembly Protein A N-terminal region domain-containing protein</fullName>
    </recommendedName>
</protein>
<reference evidence="3 4" key="1">
    <citation type="journal article" date="2011" name="EMBO J.">
        <title>Structural diversity of bacterial flagellar motors.</title>
        <authorList>
            <person name="Chen S."/>
            <person name="Beeby M."/>
            <person name="Murphy G.E."/>
            <person name="Leadbetter J.R."/>
            <person name="Hendrixson D.R."/>
            <person name="Briegel A."/>
            <person name="Li Z."/>
            <person name="Shi J."/>
            <person name="Tocheva E.I."/>
            <person name="Muller A."/>
            <person name="Dobro M.J."/>
            <person name="Jensen G.J."/>
        </authorList>
    </citation>
    <scope>NUCLEOTIDE SEQUENCE [LARGE SCALE GENOMIC DNA]</scope>
    <source>
        <strain evidence="3 4">DSM 6540</strain>
    </source>
</reference>
<organism evidence="3 4">
    <name type="scientific">Acetonema longum DSM 6540</name>
    <dbReference type="NCBI Taxonomy" id="1009370"/>
    <lineage>
        <taxon>Bacteria</taxon>
        <taxon>Bacillati</taxon>
        <taxon>Bacillota</taxon>
        <taxon>Negativicutes</taxon>
        <taxon>Acetonemataceae</taxon>
        <taxon>Acetonema</taxon>
    </lineage>
</organism>
<dbReference type="EMBL" id="AFGF01000126">
    <property type="protein sequence ID" value="EGO63177.1"/>
    <property type="molecule type" value="Genomic_DNA"/>
</dbReference>
<feature type="domain" description="Flagellar Assembly Protein A N-terminal region" evidence="2">
    <location>
        <begin position="15"/>
        <end position="183"/>
    </location>
</feature>
<dbReference type="STRING" id="1009370.ALO_14222"/>
<dbReference type="GO" id="GO:0000902">
    <property type="term" value="P:cell morphogenesis"/>
    <property type="evidence" value="ECO:0007669"/>
    <property type="project" value="InterPro"/>
</dbReference>
<name>F7NL72_9FIRM</name>
<dbReference type="eggNOG" id="COG1315">
    <property type="taxonomic scope" value="Bacteria"/>
</dbReference>
<dbReference type="PANTHER" id="PTHR38032">
    <property type="entry name" value="POLYMERASE-RELATED"/>
    <property type="match status" value="1"/>
</dbReference>
<dbReference type="RefSeq" id="WP_004573417.1">
    <property type="nucleotide sequence ID" value="NZ_AFGF01000126.1"/>
</dbReference>
<feature type="coiled-coil region" evidence="1">
    <location>
        <begin position="337"/>
        <end position="364"/>
    </location>
</feature>
<evidence type="ECO:0000256" key="1">
    <source>
        <dbReference type="SAM" id="Coils"/>
    </source>
</evidence>
<evidence type="ECO:0000259" key="2">
    <source>
        <dbReference type="Pfam" id="PF20250"/>
    </source>
</evidence>
<dbReference type="SUPFAM" id="SSF63848">
    <property type="entry name" value="Cell-division inhibitor MinC, C-terminal domain"/>
    <property type="match status" value="1"/>
</dbReference>
<dbReference type="AlphaFoldDB" id="F7NL72"/>
<sequence length="463" mass="50451">MSNEDVLAVKADPVIQVLISRDRMEASLIITLPPNSREVVEQEVLDKIQQSGVKFGIDMNAVQKACRNPGNQMAFAYGQKPVDGVDAKMVYHFDMNNKGKPTELADGSVDFKNINLFTTVQEGDLVAEKIPVVPGLPGTDVLGMPVNGKPGKDIPIPLGKNVSLVENTKLVAAISGQIIVSNNRINITPMIEIKGDVDLSTGNIEFVGNVLVRGNIQAGFSVKAEGNVEVYGAVSGGIVEGRTVLIKMGVQGMNRGYIKAKENVIAKFIENSTVYAGQEVIVNDVILHSRISAGRKILVEGRKGLIAGGQITAGEEIRAKVIGTQLAVATELEVGVNPILREEYQNLRKEIKKIESSLDQTQKSLSLLRGMNQKDLPPAKREMLLKLTKAQFQLAGQVETVKNRLTEIELAFEEMRYGRIRVADNVFPGVKVVVGTQVKPIREPLRYVSFYAEDGEIKIGPFK</sequence>
<evidence type="ECO:0000313" key="3">
    <source>
        <dbReference type="EMBL" id="EGO63177.1"/>
    </source>
</evidence>
<dbReference type="Proteomes" id="UP000003240">
    <property type="component" value="Unassembled WGS sequence"/>
</dbReference>
<accession>F7NL72</accession>
<gene>
    <name evidence="3" type="ORF">ALO_14222</name>
</gene>
<dbReference type="InterPro" id="IPR046866">
    <property type="entry name" value="FapA_N"/>
</dbReference>
<dbReference type="InterPro" id="IPR036145">
    <property type="entry name" value="MinC_C_sf"/>
</dbReference>
<keyword evidence="4" id="KW-1185">Reference proteome</keyword>
<dbReference type="InterPro" id="IPR046865">
    <property type="entry name" value="FapA_b_solenoid"/>
</dbReference>
<dbReference type="Pfam" id="PF03961">
    <property type="entry name" value="FapA"/>
    <property type="match status" value="1"/>
</dbReference>
<dbReference type="Pfam" id="PF20250">
    <property type="entry name" value="FapA_N"/>
    <property type="match status" value="1"/>
</dbReference>
<dbReference type="PANTHER" id="PTHR38032:SF1">
    <property type="entry name" value="RNA-BINDING PROTEIN KHPB N-TERMINAL DOMAIN-CONTAINING PROTEIN"/>
    <property type="match status" value="1"/>
</dbReference>
<comment type="caution">
    <text evidence="3">The sequence shown here is derived from an EMBL/GenBank/DDBJ whole genome shotgun (WGS) entry which is preliminary data.</text>
</comment>
<dbReference type="InterPro" id="IPR005646">
    <property type="entry name" value="FapA"/>
</dbReference>